<organism evidence="1 2">
    <name type="scientific">Anaerostipes amylophilus</name>
    <dbReference type="NCBI Taxonomy" id="2981779"/>
    <lineage>
        <taxon>Bacteria</taxon>
        <taxon>Bacillati</taxon>
        <taxon>Bacillota</taxon>
        <taxon>Clostridia</taxon>
        <taxon>Lachnospirales</taxon>
        <taxon>Lachnospiraceae</taxon>
        <taxon>Anaerostipes</taxon>
    </lineage>
</organism>
<evidence type="ECO:0000313" key="1">
    <source>
        <dbReference type="EMBL" id="MEQ2710163.1"/>
    </source>
</evidence>
<sequence>MVNDNNDKVDRVMALYKKLMNGGLIYKSEEAVLYNVSERTVQRDIDEICDFLERNERNDGIYNDVVYDRMRKGYRLEQSYKMKLTNPEILAICRQV</sequence>
<proteinExistence type="predicted"/>
<accession>A0ABV1IT89</accession>
<dbReference type="RefSeq" id="WP_022374762.1">
    <property type="nucleotide sequence ID" value="NZ_JBBNIN010000003.1"/>
</dbReference>
<dbReference type="Proteomes" id="UP001482154">
    <property type="component" value="Unassembled WGS sequence"/>
</dbReference>
<evidence type="ECO:0000313" key="2">
    <source>
        <dbReference type="Proteomes" id="UP001482154"/>
    </source>
</evidence>
<name>A0ABV1IT89_9FIRM</name>
<reference evidence="1 2" key="1">
    <citation type="submission" date="2024-04" db="EMBL/GenBank/DDBJ databases">
        <title>Human intestinal bacterial collection.</title>
        <authorList>
            <person name="Pauvert C."/>
            <person name="Hitch T.C.A."/>
            <person name="Clavel T."/>
        </authorList>
    </citation>
    <scope>NUCLEOTIDE SEQUENCE [LARGE SCALE GENOMIC DNA]</scope>
    <source>
        <strain evidence="1 2">CLA-AA-H249</strain>
    </source>
</reference>
<comment type="caution">
    <text evidence="1">The sequence shown here is derived from an EMBL/GenBank/DDBJ whole genome shotgun (WGS) entry which is preliminary data.</text>
</comment>
<protein>
    <recommendedName>
        <fullName evidence="3">HTH domain-containing protein</fullName>
    </recommendedName>
</protein>
<keyword evidence="2" id="KW-1185">Reference proteome</keyword>
<gene>
    <name evidence="1" type="ORF">AAAU51_03105</name>
</gene>
<dbReference type="EMBL" id="JBBNIN010000003">
    <property type="protein sequence ID" value="MEQ2710163.1"/>
    <property type="molecule type" value="Genomic_DNA"/>
</dbReference>
<evidence type="ECO:0008006" key="3">
    <source>
        <dbReference type="Google" id="ProtNLM"/>
    </source>
</evidence>